<evidence type="ECO:0000256" key="8">
    <source>
        <dbReference type="ARBA" id="ARBA00023201"/>
    </source>
</evidence>
<reference evidence="10 11" key="1">
    <citation type="submission" date="2020-08" db="EMBL/GenBank/DDBJ databases">
        <authorList>
            <person name="Liu C."/>
            <person name="Sun Q."/>
        </authorList>
    </citation>
    <scope>NUCLEOTIDE SEQUENCE [LARGE SCALE GENOMIC DNA]</scope>
    <source>
        <strain evidence="10 11">NSJ-18</strain>
    </source>
</reference>
<dbReference type="PANTHER" id="PTHR30341">
    <property type="entry name" value="SODIUM ION/PROTON ANTIPORTER NHAA-RELATED"/>
    <property type="match status" value="1"/>
</dbReference>
<feature type="transmembrane region" description="Helical" evidence="9">
    <location>
        <begin position="359"/>
        <end position="378"/>
    </location>
</feature>
<feature type="transmembrane region" description="Helical" evidence="9">
    <location>
        <begin position="203"/>
        <end position="233"/>
    </location>
</feature>
<keyword evidence="5 9" id="KW-1133">Transmembrane helix</keyword>
<dbReference type="Pfam" id="PF06965">
    <property type="entry name" value="Na_H_antiport_1"/>
    <property type="match status" value="1"/>
</dbReference>
<evidence type="ECO:0000313" key="11">
    <source>
        <dbReference type="Proteomes" id="UP000609849"/>
    </source>
</evidence>
<organism evidence="10 11">
    <name type="scientific">Romboutsia faecis</name>
    <dbReference type="NCBI Taxonomy" id="2764597"/>
    <lineage>
        <taxon>Bacteria</taxon>
        <taxon>Bacillati</taxon>
        <taxon>Bacillota</taxon>
        <taxon>Clostridia</taxon>
        <taxon>Peptostreptococcales</taxon>
        <taxon>Peptostreptococcaceae</taxon>
        <taxon>Romboutsia</taxon>
    </lineage>
</organism>
<dbReference type="RefSeq" id="WP_153971678.1">
    <property type="nucleotide sequence ID" value="NZ_JACRWE010000003.1"/>
</dbReference>
<feature type="transmembrane region" description="Helical" evidence="9">
    <location>
        <begin position="176"/>
        <end position="196"/>
    </location>
</feature>
<keyword evidence="11" id="KW-1185">Reference proteome</keyword>
<evidence type="ECO:0000256" key="2">
    <source>
        <dbReference type="ARBA" id="ARBA00022449"/>
    </source>
</evidence>
<comment type="subcellular location">
    <subcellularLocation>
        <location evidence="1">Cell inner membrane</location>
        <topology evidence="1">Multi-pass membrane protein</topology>
    </subcellularLocation>
    <subcellularLocation>
        <location evidence="9">Cell membrane</location>
        <topology evidence="9">Multi-pass membrane protein</topology>
    </subcellularLocation>
</comment>
<feature type="transmembrane region" description="Helical" evidence="9">
    <location>
        <begin position="53"/>
        <end position="71"/>
    </location>
</feature>
<keyword evidence="3 9" id="KW-1003">Cell membrane</keyword>
<dbReference type="HAMAP" id="MF_01844">
    <property type="entry name" value="NhaA"/>
    <property type="match status" value="1"/>
</dbReference>
<keyword evidence="2 9" id="KW-0050">Antiport</keyword>
<keyword evidence="4 9" id="KW-0812">Transmembrane</keyword>
<accession>A0ABR7JPM0</accession>
<evidence type="ECO:0000256" key="4">
    <source>
        <dbReference type="ARBA" id="ARBA00022692"/>
    </source>
</evidence>
<feature type="transmembrane region" description="Helical" evidence="9">
    <location>
        <begin position="12"/>
        <end position="33"/>
    </location>
</feature>
<keyword evidence="6 9" id="KW-0915">Sodium</keyword>
<name>A0ABR7JPM0_9FIRM</name>
<dbReference type="NCBIfam" id="TIGR00773">
    <property type="entry name" value="NhaA"/>
    <property type="match status" value="1"/>
</dbReference>
<feature type="transmembrane region" description="Helical" evidence="9">
    <location>
        <begin position="92"/>
        <end position="111"/>
    </location>
</feature>
<comment type="catalytic activity">
    <reaction evidence="9">
        <text>Na(+)(in) + 2 H(+)(out) = Na(+)(out) + 2 H(+)(in)</text>
        <dbReference type="Rhea" id="RHEA:29251"/>
        <dbReference type="ChEBI" id="CHEBI:15378"/>
        <dbReference type="ChEBI" id="CHEBI:29101"/>
    </reaction>
</comment>
<evidence type="ECO:0000313" key="10">
    <source>
        <dbReference type="EMBL" id="MBC5996854.1"/>
    </source>
</evidence>
<dbReference type="Gene3D" id="1.20.1530.10">
    <property type="entry name" value="Na+/H+ antiporter like domain"/>
    <property type="match status" value="1"/>
</dbReference>
<gene>
    <name evidence="9 10" type="primary">nhaA</name>
    <name evidence="10" type="ORF">H8923_08785</name>
</gene>
<dbReference type="InterPro" id="IPR004670">
    <property type="entry name" value="NhaA"/>
</dbReference>
<feature type="transmembrane region" description="Helical" evidence="9">
    <location>
        <begin position="287"/>
        <end position="313"/>
    </location>
</feature>
<evidence type="ECO:0000256" key="1">
    <source>
        <dbReference type="ARBA" id="ARBA00004429"/>
    </source>
</evidence>
<keyword evidence="9" id="KW-0813">Transport</keyword>
<proteinExistence type="inferred from homology"/>
<dbReference type="InterPro" id="IPR023171">
    <property type="entry name" value="Na/H_antiporter_dom_sf"/>
</dbReference>
<keyword evidence="8 9" id="KW-0739">Sodium transport</keyword>
<sequence>MRLLRTYRKPIHLEVLTSVLLICATVLALVTYNSPYRSVYKYIFNKIYITPNFSLHMFINDFLMAIFFLVAGLEIKHEILYGNLSSLKKASFPVIASLGGVVVPAIIFFLFNKNTPFLNGICIPISTDIAFAVGLFLLFRNKLNPSLKIFLLSLAVVDDLISIAAIGIIYSLDINLLYLSIALLFLIVLCLANAVFKVDSITYYLIGGVCLWYFIHLSGVHSTISGILLTLAIPSKPRLYNLSVLERLQRFLVPLNSLIIIPLFAFSNTGVSLNYNLDFSSATSLSLGIILGLCIGKPLGIMLFSYVSCLFGITEKPSYIPWNSVFLVSLLAGVGFTMSIFVSEIAFIRDAALINIAKMSILTSAIISICSTSIAIYVNSFFEKKHNKNKFQKSDKCNIS</sequence>
<comment type="caution">
    <text evidence="10">The sequence shown here is derived from an EMBL/GenBank/DDBJ whole genome shotgun (WGS) entry which is preliminary data.</text>
</comment>
<comment type="function">
    <text evidence="9">Na(+)/H(+) antiporter that extrudes sodium in exchange for external protons.</text>
</comment>
<evidence type="ECO:0000256" key="6">
    <source>
        <dbReference type="ARBA" id="ARBA00023053"/>
    </source>
</evidence>
<feature type="transmembrane region" description="Helical" evidence="9">
    <location>
        <begin position="325"/>
        <end position="347"/>
    </location>
</feature>
<protein>
    <recommendedName>
        <fullName evidence="9">Na(+)/H(+) antiporter NhaA</fullName>
    </recommendedName>
    <alternativeName>
        <fullName evidence="9">Sodium/proton antiporter NhaA</fullName>
    </alternativeName>
</protein>
<feature type="transmembrane region" description="Helical" evidence="9">
    <location>
        <begin position="117"/>
        <end position="138"/>
    </location>
</feature>
<comment type="similarity">
    <text evidence="9">Belongs to the NhaA Na(+)/H(+) (TC 2.A.33) antiporter family.</text>
</comment>
<evidence type="ECO:0000256" key="5">
    <source>
        <dbReference type="ARBA" id="ARBA00022989"/>
    </source>
</evidence>
<evidence type="ECO:0000256" key="3">
    <source>
        <dbReference type="ARBA" id="ARBA00022475"/>
    </source>
</evidence>
<feature type="transmembrane region" description="Helical" evidence="9">
    <location>
        <begin position="253"/>
        <end position="275"/>
    </location>
</feature>
<keyword evidence="9" id="KW-0406">Ion transport</keyword>
<evidence type="ECO:0000256" key="7">
    <source>
        <dbReference type="ARBA" id="ARBA00023136"/>
    </source>
</evidence>
<evidence type="ECO:0000256" key="9">
    <source>
        <dbReference type="HAMAP-Rule" id="MF_01844"/>
    </source>
</evidence>
<keyword evidence="7 9" id="KW-0472">Membrane</keyword>
<dbReference type="PANTHER" id="PTHR30341:SF0">
    <property type="entry name" value="NA(+)_H(+) ANTIPORTER NHAA"/>
    <property type="match status" value="1"/>
</dbReference>
<dbReference type="Proteomes" id="UP000609849">
    <property type="component" value="Unassembled WGS sequence"/>
</dbReference>
<feature type="transmembrane region" description="Helical" evidence="9">
    <location>
        <begin position="150"/>
        <end position="170"/>
    </location>
</feature>
<dbReference type="EMBL" id="JACRWE010000003">
    <property type="protein sequence ID" value="MBC5996854.1"/>
    <property type="molecule type" value="Genomic_DNA"/>
</dbReference>